<evidence type="ECO:0000256" key="1">
    <source>
        <dbReference type="SAM" id="MobiDB-lite"/>
    </source>
</evidence>
<name>A0A0K1E8I0_CHOCO</name>
<accession>A0A0K1E8I0</accession>
<feature type="compositionally biased region" description="Pro residues" evidence="1">
    <location>
        <begin position="159"/>
        <end position="170"/>
    </location>
</feature>
<dbReference type="InterPro" id="IPR008160">
    <property type="entry name" value="Collagen"/>
</dbReference>
<dbReference type="GO" id="GO:0030198">
    <property type="term" value="P:extracellular matrix organization"/>
    <property type="evidence" value="ECO:0007669"/>
    <property type="project" value="TreeGrafter"/>
</dbReference>
<feature type="region of interest" description="Disordered" evidence="1">
    <location>
        <begin position="28"/>
        <end position="120"/>
    </location>
</feature>
<dbReference type="RefSeq" id="WP_156338271.1">
    <property type="nucleotide sequence ID" value="NZ_CP012159.1"/>
</dbReference>
<feature type="region of interest" description="Disordered" evidence="1">
    <location>
        <begin position="134"/>
        <end position="180"/>
    </location>
</feature>
<gene>
    <name evidence="2" type="ORF">CMC5_013110</name>
</gene>
<feature type="compositionally biased region" description="Pro residues" evidence="1">
    <location>
        <begin position="47"/>
        <end position="57"/>
    </location>
</feature>
<evidence type="ECO:0000313" key="2">
    <source>
        <dbReference type="EMBL" id="AKT37181.1"/>
    </source>
</evidence>
<evidence type="ECO:0008006" key="4">
    <source>
        <dbReference type="Google" id="ProtNLM"/>
    </source>
</evidence>
<feature type="compositionally biased region" description="Low complexity" evidence="1">
    <location>
        <begin position="68"/>
        <end position="108"/>
    </location>
</feature>
<dbReference type="PANTHER" id="PTHR24023:SF1082">
    <property type="entry name" value="COLLAGEN TRIPLE HELIX REPEAT"/>
    <property type="match status" value="1"/>
</dbReference>
<evidence type="ECO:0000313" key="3">
    <source>
        <dbReference type="Proteomes" id="UP000067626"/>
    </source>
</evidence>
<keyword evidence="3" id="KW-1185">Reference proteome</keyword>
<dbReference type="PROSITE" id="PS51257">
    <property type="entry name" value="PROKAR_LIPOPROTEIN"/>
    <property type="match status" value="1"/>
</dbReference>
<reference evidence="2 3" key="1">
    <citation type="submission" date="2015-07" db="EMBL/GenBank/DDBJ databases">
        <title>Genome analysis of myxobacterium Chondromyces crocatus Cm c5 reveals a high potential for natural compound synthesis and the genetic basis for the loss of fruiting body formation.</title>
        <authorList>
            <person name="Zaburannyi N."/>
            <person name="Bunk B."/>
            <person name="Maier J."/>
            <person name="Overmann J."/>
            <person name="Mueller R."/>
        </authorList>
    </citation>
    <scope>NUCLEOTIDE SEQUENCE [LARGE SCALE GENOMIC DNA]</scope>
    <source>
        <strain evidence="2 3">Cm c5</strain>
    </source>
</reference>
<proteinExistence type="predicted"/>
<dbReference type="GO" id="GO:0030020">
    <property type="term" value="F:extracellular matrix structural constituent conferring tensile strength"/>
    <property type="evidence" value="ECO:0007669"/>
    <property type="project" value="TreeGrafter"/>
</dbReference>
<dbReference type="PATRIC" id="fig|52.7.peg.1395"/>
<dbReference type="Pfam" id="PF01391">
    <property type="entry name" value="Collagen"/>
    <property type="match status" value="1"/>
</dbReference>
<dbReference type="STRING" id="52.CMC5_013110"/>
<dbReference type="Proteomes" id="UP000067626">
    <property type="component" value="Chromosome"/>
</dbReference>
<dbReference type="GO" id="GO:0005615">
    <property type="term" value="C:extracellular space"/>
    <property type="evidence" value="ECO:0007669"/>
    <property type="project" value="TreeGrafter"/>
</dbReference>
<dbReference type="EMBL" id="CP012159">
    <property type="protein sequence ID" value="AKT37181.1"/>
    <property type="molecule type" value="Genomic_DNA"/>
</dbReference>
<protein>
    <recommendedName>
        <fullName evidence="4">Collagen-like protein</fullName>
    </recommendedName>
</protein>
<organism evidence="2 3">
    <name type="scientific">Chondromyces crocatus</name>
    <dbReference type="NCBI Taxonomy" id="52"/>
    <lineage>
        <taxon>Bacteria</taxon>
        <taxon>Pseudomonadati</taxon>
        <taxon>Myxococcota</taxon>
        <taxon>Polyangia</taxon>
        <taxon>Polyangiales</taxon>
        <taxon>Polyangiaceae</taxon>
        <taxon>Chondromyces</taxon>
    </lineage>
</organism>
<dbReference type="GO" id="GO:0031012">
    <property type="term" value="C:extracellular matrix"/>
    <property type="evidence" value="ECO:0007669"/>
    <property type="project" value="TreeGrafter"/>
</dbReference>
<dbReference type="OrthoDB" id="5513025at2"/>
<dbReference type="AlphaFoldDB" id="A0A0K1E8I0"/>
<dbReference type="InterPro" id="IPR050149">
    <property type="entry name" value="Collagen_superfamily"/>
</dbReference>
<sequence length="424" mass="40059">MTERHQVFSRFTLILALASVNGLVGCGGDEGPAGQPGPTGPAGEPGAPGPEGPPGPPGDGSGTGATGPTGPEGPAGAPGAQGPAGPQGAAGPMGPQGLPGSPGAAGPAGPTGPAGGVGATGPAGAAGATGATGAMGPAGPAGSAGQAGATGPQGTTGPAGPPGPQGPAGPPGTGAHTEDDWGFAGFTVATFNGNIGGRTAAHTACRVEFPGAHFCHASEYLLSNSATEPPPDGAWLDPSVSPDGSIVFGSAPHFGRANGGNTCNGWLSNSNGYSSTSITTGGILTSAGQCGVARALACCNGAPRVVFAGLTSTTHTGNFGGRTGGHALCAGDHPGSHMCHVSEYLRSNALDPIPAEGAWLDPSTAFTGSVVFGGAAIFGRANGGNTCNGWLSNSNGYSSTSIQQGGSITSAGQCGTLKPIACCL</sequence>
<feature type="compositionally biased region" description="Gly residues" evidence="1">
    <location>
        <begin position="58"/>
        <end position="67"/>
    </location>
</feature>
<feature type="compositionally biased region" description="Low complexity" evidence="1">
    <location>
        <begin position="134"/>
        <end position="158"/>
    </location>
</feature>
<dbReference type="KEGG" id="ccro:CMC5_013110"/>
<dbReference type="PANTHER" id="PTHR24023">
    <property type="entry name" value="COLLAGEN ALPHA"/>
    <property type="match status" value="1"/>
</dbReference>